<keyword evidence="3" id="KW-1185">Reference proteome</keyword>
<keyword evidence="1" id="KW-1133">Transmembrane helix</keyword>
<gene>
    <name evidence="2" type="ORF">OKIOD_LOCUS315</name>
</gene>
<keyword evidence="1" id="KW-0472">Membrane</keyword>
<organism evidence="2 3">
    <name type="scientific">Oikopleura dioica</name>
    <name type="common">Tunicate</name>
    <dbReference type="NCBI Taxonomy" id="34765"/>
    <lineage>
        <taxon>Eukaryota</taxon>
        <taxon>Metazoa</taxon>
        <taxon>Chordata</taxon>
        <taxon>Tunicata</taxon>
        <taxon>Appendicularia</taxon>
        <taxon>Copelata</taxon>
        <taxon>Oikopleuridae</taxon>
        <taxon>Oikopleura</taxon>
    </lineage>
</organism>
<feature type="transmembrane region" description="Helical" evidence="1">
    <location>
        <begin position="27"/>
        <end position="50"/>
    </location>
</feature>
<evidence type="ECO:0000313" key="2">
    <source>
        <dbReference type="EMBL" id="CAG5077570.1"/>
    </source>
</evidence>
<sequence>MPFEKELIVERDKRYGQRHVIQIPKSCVQCCFILSFVVLLLSGFVVYHIMAEDEEVDLDQSISMFDIEYDINDQKIYEYRESEDYKELVTDFNQGPTNYFD</sequence>
<accession>A0ABN7RIH3</accession>
<dbReference type="EMBL" id="OU015568">
    <property type="protein sequence ID" value="CAG5077570.1"/>
    <property type="molecule type" value="Genomic_DNA"/>
</dbReference>
<protein>
    <submittedName>
        <fullName evidence="2">Oidioi.mRNA.OKI2018_I69.PAR.g8757.t1.cds</fullName>
    </submittedName>
</protein>
<evidence type="ECO:0000313" key="3">
    <source>
        <dbReference type="Proteomes" id="UP001158576"/>
    </source>
</evidence>
<name>A0ABN7RIH3_OIKDI</name>
<dbReference type="Proteomes" id="UP001158576">
    <property type="component" value="Chromosome PAR"/>
</dbReference>
<reference evidence="2 3" key="1">
    <citation type="submission" date="2021-04" db="EMBL/GenBank/DDBJ databases">
        <authorList>
            <person name="Bliznina A."/>
        </authorList>
    </citation>
    <scope>NUCLEOTIDE SEQUENCE [LARGE SCALE GENOMIC DNA]</scope>
</reference>
<proteinExistence type="predicted"/>
<evidence type="ECO:0000256" key="1">
    <source>
        <dbReference type="SAM" id="Phobius"/>
    </source>
</evidence>
<keyword evidence="1" id="KW-0812">Transmembrane</keyword>